<evidence type="ECO:0000256" key="11">
    <source>
        <dbReference type="ARBA" id="ARBA00023136"/>
    </source>
</evidence>
<dbReference type="SUPFAM" id="SSF56935">
    <property type="entry name" value="Porins"/>
    <property type="match status" value="1"/>
</dbReference>
<feature type="signal peptide" evidence="16">
    <location>
        <begin position="1"/>
        <end position="33"/>
    </location>
</feature>
<evidence type="ECO:0000256" key="10">
    <source>
        <dbReference type="ARBA" id="ARBA00023077"/>
    </source>
</evidence>
<comment type="subcellular location">
    <subcellularLocation>
        <location evidence="1 14">Cell outer membrane</location>
        <topology evidence="1 14">Multi-pass membrane protein</topology>
    </subcellularLocation>
</comment>
<evidence type="ECO:0000313" key="20">
    <source>
        <dbReference type="Proteomes" id="UP001238603"/>
    </source>
</evidence>
<feature type="chain" id="PRO_5045998191" evidence="16">
    <location>
        <begin position="34"/>
        <end position="776"/>
    </location>
</feature>
<reference evidence="19 20" key="1">
    <citation type="submission" date="2023-06" db="EMBL/GenBank/DDBJ databases">
        <title>Pelomonas sp. APW6 16S ribosomal RNA gene genome sequencing and assembly.</title>
        <authorList>
            <person name="Woo H."/>
        </authorList>
    </citation>
    <scope>NUCLEOTIDE SEQUENCE [LARGE SCALE GENOMIC DNA]</scope>
    <source>
        <strain evidence="19 20">APW6</strain>
    </source>
</reference>
<evidence type="ECO:0000256" key="13">
    <source>
        <dbReference type="ARBA" id="ARBA00023237"/>
    </source>
</evidence>
<evidence type="ECO:0000256" key="9">
    <source>
        <dbReference type="ARBA" id="ARBA00023065"/>
    </source>
</evidence>
<evidence type="ECO:0000256" key="16">
    <source>
        <dbReference type="SAM" id="SignalP"/>
    </source>
</evidence>
<keyword evidence="5" id="KW-0410">Iron transport</keyword>
<dbReference type="InterPro" id="IPR012910">
    <property type="entry name" value="Plug_dom"/>
</dbReference>
<keyword evidence="8" id="KW-0408">Iron</keyword>
<comment type="caution">
    <text evidence="19">The sequence shown here is derived from an EMBL/GenBank/DDBJ whole genome shotgun (WGS) entry which is preliminary data.</text>
</comment>
<evidence type="ECO:0000256" key="12">
    <source>
        <dbReference type="ARBA" id="ARBA00023170"/>
    </source>
</evidence>
<evidence type="ECO:0000256" key="14">
    <source>
        <dbReference type="PROSITE-ProRule" id="PRU01360"/>
    </source>
</evidence>
<keyword evidence="6 14" id="KW-0812">Transmembrane</keyword>
<keyword evidence="4 14" id="KW-1134">Transmembrane beta strand</keyword>
<dbReference type="Proteomes" id="UP001238603">
    <property type="component" value="Unassembled WGS sequence"/>
</dbReference>
<keyword evidence="10 15" id="KW-0798">TonB box</keyword>
<dbReference type="Pfam" id="PF00593">
    <property type="entry name" value="TonB_dep_Rec_b-barrel"/>
    <property type="match status" value="1"/>
</dbReference>
<feature type="domain" description="TonB-dependent receptor-like beta-barrel" evidence="17">
    <location>
        <begin position="279"/>
        <end position="744"/>
    </location>
</feature>
<evidence type="ECO:0000256" key="15">
    <source>
        <dbReference type="RuleBase" id="RU003357"/>
    </source>
</evidence>
<dbReference type="InterPro" id="IPR000531">
    <property type="entry name" value="Beta-barrel_TonB"/>
</dbReference>
<dbReference type="CDD" id="cd01347">
    <property type="entry name" value="ligand_gated_channel"/>
    <property type="match status" value="1"/>
</dbReference>
<proteinExistence type="inferred from homology"/>
<dbReference type="PANTHER" id="PTHR32552:SF89">
    <property type="entry name" value="CATECHOLATE SIDEROPHORE RECEPTOR FIU"/>
    <property type="match status" value="1"/>
</dbReference>
<evidence type="ECO:0000256" key="4">
    <source>
        <dbReference type="ARBA" id="ARBA00022452"/>
    </source>
</evidence>
<dbReference type="Gene3D" id="2.40.170.20">
    <property type="entry name" value="TonB-dependent receptor, beta-barrel domain"/>
    <property type="match status" value="1"/>
</dbReference>
<evidence type="ECO:0000256" key="8">
    <source>
        <dbReference type="ARBA" id="ARBA00023004"/>
    </source>
</evidence>
<dbReference type="PANTHER" id="PTHR32552">
    <property type="entry name" value="FERRICHROME IRON RECEPTOR-RELATED"/>
    <property type="match status" value="1"/>
</dbReference>
<evidence type="ECO:0000256" key="2">
    <source>
        <dbReference type="ARBA" id="ARBA00009810"/>
    </source>
</evidence>
<dbReference type="Pfam" id="PF07715">
    <property type="entry name" value="Plug"/>
    <property type="match status" value="1"/>
</dbReference>
<organism evidence="19 20">
    <name type="scientific">Roseateles subflavus</name>
    <dbReference type="NCBI Taxonomy" id="3053353"/>
    <lineage>
        <taxon>Bacteria</taxon>
        <taxon>Pseudomonadati</taxon>
        <taxon>Pseudomonadota</taxon>
        <taxon>Betaproteobacteria</taxon>
        <taxon>Burkholderiales</taxon>
        <taxon>Sphaerotilaceae</taxon>
        <taxon>Roseateles</taxon>
    </lineage>
</organism>
<keyword evidence="13 14" id="KW-0998">Cell outer membrane</keyword>
<dbReference type="PROSITE" id="PS52016">
    <property type="entry name" value="TONB_DEPENDENT_REC_3"/>
    <property type="match status" value="1"/>
</dbReference>
<keyword evidence="20" id="KW-1185">Reference proteome</keyword>
<sequence>MSHIKSRKHAAPVRLSTTALALLAGSLPGLTLAAEGAAPAAKAQEQVLPTLKATAAPESGFKADTSANAKLTQPLLDTPKTVQVIKKEMLQEQGAASLMDALRNTPGITMQLGENGNTSAGDTFQMRGFSTQSATFVDGMRDLGAVTRDTFNLESVEVVKGPSGADIGRGASAGYINLISKQPQADQFNELNVSLGTASRKRATLDSNVQLGTSTAARLNVMVQDGGVEGRDLVKNKGWGLAPSIAFGLNSPTRVFLYSQHLRQNNVPDGAIPTTGMAGFYNANATIQAASKVRRENYYGSASDYEKVDADMVSARLEMDLGGGTQLRSLTRYGRTHMDRVLTGVNALSVNATTQAIEVARSRQRVDQRNEILGNQTNVVTGFKLGGLQNDLSAGVELLMETQSNRGFTNGSSSTVDVVLNKTKVPGIALPNANLYAPNVADVLGTPIATGADTDGRSLTQALYAFDTLHLSEQLKLNAGLRVEHYSLRTHSSTLVTGGTGGNVATYKPQGYDVGSFVPSNLSSSDWLKSWNLGLVYKPAAEGTVYVSLANSYTPPGGDNFVLSSSATSQANAALDPQKTSNVELGAKWELLDRRLNVSAALYHTRNEGQVSFDDLKNPLPMGKTRVTGLELSAVGQITNFWQVSAGVARMKTKQSDQWSSDRTTETVGVRWSPDWTATLWTSYTFGDLTVGGGLRHVSEQKRAITTATAAQNMPTIPAYTVTDLMAAYAWSKTLKFQLNVGNLFDKTYIASLNNSGARMKLGAERSVTLSANLLF</sequence>
<comment type="similarity">
    <text evidence="2 14 15">Belongs to the TonB-dependent receptor family.</text>
</comment>
<evidence type="ECO:0000256" key="3">
    <source>
        <dbReference type="ARBA" id="ARBA00022448"/>
    </source>
</evidence>
<evidence type="ECO:0000256" key="6">
    <source>
        <dbReference type="ARBA" id="ARBA00022692"/>
    </source>
</evidence>
<keyword evidence="11 14" id="KW-0472">Membrane</keyword>
<feature type="domain" description="TonB-dependent receptor plug" evidence="18">
    <location>
        <begin position="75"/>
        <end position="174"/>
    </location>
</feature>
<evidence type="ECO:0000256" key="7">
    <source>
        <dbReference type="ARBA" id="ARBA00022729"/>
    </source>
</evidence>
<dbReference type="InterPro" id="IPR036942">
    <property type="entry name" value="Beta-barrel_TonB_sf"/>
</dbReference>
<keyword evidence="3 14" id="KW-0813">Transport</keyword>
<protein>
    <submittedName>
        <fullName evidence="19">Catecholate siderophore receptor Fiu</fullName>
    </submittedName>
</protein>
<name>A0ABT7LDI5_9BURK</name>
<dbReference type="EMBL" id="JASVDS010000001">
    <property type="protein sequence ID" value="MDL5030922.1"/>
    <property type="molecule type" value="Genomic_DNA"/>
</dbReference>
<dbReference type="NCBIfam" id="NF007349">
    <property type="entry name" value="PRK09840.1"/>
    <property type="match status" value="1"/>
</dbReference>
<gene>
    <name evidence="19" type="ORF">QRD43_03305</name>
</gene>
<keyword evidence="7 16" id="KW-0732">Signal</keyword>
<evidence type="ECO:0000256" key="5">
    <source>
        <dbReference type="ARBA" id="ARBA00022496"/>
    </source>
</evidence>
<accession>A0ABT7LDI5</accession>
<evidence type="ECO:0000259" key="17">
    <source>
        <dbReference type="Pfam" id="PF00593"/>
    </source>
</evidence>
<keyword evidence="9" id="KW-0406">Ion transport</keyword>
<evidence type="ECO:0000259" key="18">
    <source>
        <dbReference type="Pfam" id="PF07715"/>
    </source>
</evidence>
<dbReference type="InterPro" id="IPR039426">
    <property type="entry name" value="TonB-dep_rcpt-like"/>
</dbReference>
<dbReference type="Gene3D" id="2.170.130.10">
    <property type="entry name" value="TonB-dependent receptor, plug domain"/>
    <property type="match status" value="1"/>
</dbReference>
<dbReference type="InterPro" id="IPR037066">
    <property type="entry name" value="Plug_dom_sf"/>
</dbReference>
<evidence type="ECO:0000256" key="1">
    <source>
        <dbReference type="ARBA" id="ARBA00004571"/>
    </source>
</evidence>
<dbReference type="RefSeq" id="WP_285981044.1">
    <property type="nucleotide sequence ID" value="NZ_JASVDS010000001.1"/>
</dbReference>
<keyword evidence="12 19" id="KW-0675">Receptor</keyword>
<evidence type="ECO:0000313" key="19">
    <source>
        <dbReference type="EMBL" id="MDL5030922.1"/>
    </source>
</evidence>